<dbReference type="AlphaFoldDB" id="A0AAW3V0F3"/>
<gene>
    <name evidence="1" type="ORF">GGD69_005192</name>
</gene>
<organism evidence="1 2">
    <name type="scientific">Paraburkholderia fungorum</name>
    <dbReference type="NCBI Taxonomy" id="134537"/>
    <lineage>
        <taxon>Bacteria</taxon>
        <taxon>Pseudomonadati</taxon>
        <taxon>Pseudomonadota</taxon>
        <taxon>Betaproteobacteria</taxon>
        <taxon>Burkholderiales</taxon>
        <taxon>Burkholderiaceae</taxon>
        <taxon>Paraburkholderia</taxon>
    </lineage>
</organism>
<comment type="caution">
    <text evidence="1">The sequence shown here is derived from an EMBL/GenBank/DDBJ whole genome shotgun (WGS) entry which is preliminary data.</text>
</comment>
<name>A0AAW3V0F3_9BURK</name>
<reference evidence="1 2" key="1">
    <citation type="submission" date="2020-08" db="EMBL/GenBank/DDBJ databases">
        <title>Genomic Encyclopedia of Type Strains, Phase IV (KMG-V): Genome sequencing to study the core and pangenomes of soil and plant-associated prokaryotes.</title>
        <authorList>
            <person name="Whitman W."/>
        </authorList>
    </citation>
    <scope>NUCLEOTIDE SEQUENCE [LARGE SCALE GENOMIC DNA]</scope>
    <source>
        <strain evidence="1 2">SEMIA 4013</strain>
    </source>
</reference>
<dbReference type="Proteomes" id="UP000518681">
    <property type="component" value="Unassembled WGS sequence"/>
</dbReference>
<dbReference type="EMBL" id="JACIIK010000009">
    <property type="protein sequence ID" value="MBB6204298.1"/>
    <property type="molecule type" value="Genomic_DNA"/>
</dbReference>
<evidence type="ECO:0000313" key="2">
    <source>
        <dbReference type="Proteomes" id="UP000518681"/>
    </source>
</evidence>
<dbReference type="InterPro" id="IPR046164">
    <property type="entry name" value="DUF6166"/>
</dbReference>
<sequence>MNLSELLDTTDSLRRHGLIVERITTDSIRANVPHVRYHSPSGYECGYLGSGPADLALSVLHALLPPLTIEEEEKQYELVGAAFDEAINDPARWAECVGPDRVRVSNLAMVLHQRFKEAFIATMPQEGGYVPIQSILEWIEEHRQQRNQTSRS</sequence>
<evidence type="ECO:0000313" key="1">
    <source>
        <dbReference type="EMBL" id="MBB6204298.1"/>
    </source>
</evidence>
<dbReference type="Pfam" id="PF19663">
    <property type="entry name" value="DUF6166"/>
    <property type="match status" value="1"/>
</dbReference>
<proteinExistence type="predicted"/>
<protein>
    <recommendedName>
        <fullName evidence="3">DUF4262 domain-containing protein</fullName>
    </recommendedName>
</protein>
<evidence type="ECO:0008006" key="3">
    <source>
        <dbReference type="Google" id="ProtNLM"/>
    </source>
</evidence>
<accession>A0AAW3V0F3</accession>
<dbReference type="RefSeq" id="WP_183800617.1">
    <property type="nucleotide sequence ID" value="NZ_JACIII010000013.1"/>
</dbReference>